<evidence type="ECO:0000313" key="2">
    <source>
        <dbReference type="EMBL" id="CAE6940681.1"/>
    </source>
</evidence>
<reference evidence="2" key="1">
    <citation type="submission" date="2021-02" db="EMBL/GenBank/DDBJ databases">
        <authorList>
            <person name="Dougan E. K."/>
            <person name="Rhodes N."/>
            <person name="Thang M."/>
            <person name="Chan C."/>
        </authorList>
    </citation>
    <scope>NUCLEOTIDE SEQUENCE</scope>
</reference>
<name>A0A812H3H4_9DINO</name>
<dbReference type="Proteomes" id="UP000604046">
    <property type="component" value="Unassembled WGS sequence"/>
</dbReference>
<proteinExistence type="predicted"/>
<evidence type="ECO:0000256" key="1">
    <source>
        <dbReference type="SAM" id="Coils"/>
    </source>
</evidence>
<protein>
    <submittedName>
        <fullName evidence="2">Uncharacterized protein</fullName>
    </submittedName>
</protein>
<comment type="caution">
    <text evidence="2">The sequence shown here is derived from an EMBL/GenBank/DDBJ whole genome shotgun (WGS) entry which is preliminary data.</text>
</comment>
<evidence type="ECO:0000313" key="3">
    <source>
        <dbReference type="Proteomes" id="UP000604046"/>
    </source>
</evidence>
<sequence length="1415" mass="147692">MGQVPFAGYLHDMGDGAKLEIHDAIPATESLDKDTKLLIAGIVARATTSWKADSICEDLSNGMKQHFRPISRDSSHLTTRHKLARVAASTASVLVHAGQPTDDSTIGMATECAMMAANHAFFGVGGDASLSDTHIRFVSAQAAALAAAERAAASAARGTEIGVAAADAAKGTDTPLQAAADAATQAAAIAGASRSKAADAVIAALRSFNLCPGEQSILGAEHVAREVARKCARTASPLECGLEVDIAASNVLTACSAPVAFVRYASLKGVTAVAEAVALSGATPQAVSTAVKLALKAAGARNSSTLSTAKIASRASAFAKAASFGTPVEVGTAAKEAVGEFTQSTVLKESVATEAAVRAIIRQKFTQGTSEDFAARQAREAANATGPTGSEHAALICGTAVETLTEYIPGFASAKDVGTAAKNLALSIAATIPSNLGAGSSAFLSLRQALYLAAESAAGAVLQQEIREGFGAGNMLSEAIAQAKLAVTAAPMSGRDFAKVLGDVTVRESLRRGLSTESIAKLLQDGTTIVQQSFAHQGDLLAVDIYTSTAKSAAQAMAEANVQFGLQPAAIRARCKKLLQNLGLPEDVVAHLASASTLQAVTHGVRPDKAGTTARMAIGWSLWQDKSLPAAKKAAIAASTALAAQGSPPGVMTEAARTAAISTGIPSPAAARIAMRASADAAATYAANQGASPVAVGTAAHDAVVGALAASNTSRTHALLATAVPAAVHAITVSTGRLRSEVLGSRARLAADGAMGKGAGRAFWGDASTEAARVVATEAAKRASLEGRLPFQVALAAKDAAATFLHCAMVPVILLLNAVALSLADSCRDGNCSRQVGPMLLQQRSSIAQSLGVGHTVYTFAYQGCYMNEGAARVNGHLVGITMDSCADHAVSNGHDYIGMEYPQAYESGAAQCLTFAAVPSGWQKASDSNCEAEVFEGNRLGDRVRVAAYRISTMPHREHPCGQCTCSASLTQKHASREISRRGTLRELGVSMGATVAMNLGGALASIPGVANIPIVGDVLGTIFDAEPLSNQEVIDEVKNAIGDQTVELKQAMADQTTEIVNELQSALQESTEALMDKMQEFQQETLIAIGQLADRAAARHQETMDFLREQDFGDHYRQCMEYVSDIVAKYAAYRRFREGLARRGSLCLDESEACKCHFVHNVVVQARAYEKFFGGEGVDSEVGLQRLLRCVLPTGFSSSLLEKFREARPVEARPNRAMALALTRELMGAVRLGYELQDAAMAVGGLDIKARLQMAKDVQAQFDSFFQHFAELFPAGTDGRDVIVSEKAVAVRVNRLLEAGPMGATAQCNMAYVDRWWHIDPCKPRWGYWTCPGTVAPCANSPDKQACALATCIDIPGCVEFALEKEPPMVWSGATKPESYLFVHGTGSGCAASGTDHWIDGYLVLRKDAFFVD</sequence>
<organism evidence="2 3">
    <name type="scientific">Symbiodinium natans</name>
    <dbReference type="NCBI Taxonomy" id="878477"/>
    <lineage>
        <taxon>Eukaryota</taxon>
        <taxon>Sar</taxon>
        <taxon>Alveolata</taxon>
        <taxon>Dinophyceae</taxon>
        <taxon>Suessiales</taxon>
        <taxon>Symbiodiniaceae</taxon>
        <taxon>Symbiodinium</taxon>
    </lineage>
</organism>
<accession>A0A812H3H4</accession>
<dbReference type="EMBL" id="CAJNDS010000064">
    <property type="protein sequence ID" value="CAE6940681.1"/>
    <property type="molecule type" value="Genomic_DNA"/>
</dbReference>
<gene>
    <name evidence="2" type="ORF">SNAT2548_LOCUS1191</name>
</gene>
<keyword evidence="1" id="KW-0175">Coiled coil</keyword>
<keyword evidence="3" id="KW-1185">Reference proteome</keyword>
<feature type="coiled-coil region" evidence="1">
    <location>
        <begin position="1055"/>
        <end position="1086"/>
    </location>
</feature>